<organism evidence="1 2">
    <name type="scientific">Horticoccus luteus</name>
    <dbReference type="NCBI Taxonomy" id="2862869"/>
    <lineage>
        <taxon>Bacteria</taxon>
        <taxon>Pseudomonadati</taxon>
        <taxon>Verrucomicrobiota</taxon>
        <taxon>Opitutia</taxon>
        <taxon>Opitutales</taxon>
        <taxon>Opitutaceae</taxon>
        <taxon>Horticoccus</taxon>
    </lineage>
</organism>
<evidence type="ECO:0000313" key="2">
    <source>
        <dbReference type="Proteomes" id="UP000825051"/>
    </source>
</evidence>
<proteinExistence type="predicted"/>
<dbReference type="Proteomes" id="UP000825051">
    <property type="component" value="Chromosome"/>
</dbReference>
<dbReference type="RefSeq" id="WP_220160684.1">
    <property type="nucleotide sequence ID" value="NZ_CP080507.1"/>
</dbReference>
<protein>
    <submittedName>
        <fullName evidence="1">Uncharacterized protein</fullName>
    </submittedName>
</protein>
<reference evidence="1" key="1">
    <citation type="submission" date="2021-08" db="EMBL/GenBank/DDBJ databases">
        <title>Genome of a novel bacterium of the phylum Verrucomicrobia, Oleiharenicola sp. KSB-15.</title>
        <authorList>
            <person name="Chung J.-H."/>
            <person name="Ahn J.-H."/>
            <person name="Yoon Y."/>
            <person name="Kim D.-Y."/>
            <person name="An S.-H."/>
            <person name="Park I."/>
            <person name="Yeon J."/>
        </authorList>
    </citation>
    <scope>NUCLEOTIDE SEQUENCE</scope>
    <source>
        <strain evidence="1">KSB-15</strain>
    </source>
</reference>
<keyword evidence="2" id="KW-1185">Reference proteome</keyword>
<name>A0A8F9TR00_9BACT</name>
<dbReference type="AlphaFoldDB" id="A0A8F9TR00"/>
<gene>
    <name evidence="1" type="ORF">K0B96_09585</name>
</gene>
<evidence type="ECO:0000313" key="1">
    <source>
        <dbReference type="EMBL" id="QYM77579.1"/>
    </source>
</evidence>
<sequence>MSSPSPFPNRAEIPDIEIDELSSLELRIARLADALARAHPEERERDYWFQAERAVLVELSA</sequence>
<dbReference type="KEGG" id="ole:K0B96_09585"/>
<accession>A0A8F9TR00</accession>
<dbReference type="EMBL" id="CP080507">
    <property type="protein sequence ID" value="QYM77579.1"/>
    <property type="molecule type" value="Genomic_DNA"/>
</dbReference>